<name>A0A8D4VN36_9GAMM</name>
<dbReference type="AlphaFoldDB" id="A0A8D4VN36"/>
<dbReference type="InterPro" id="IPR052163">
    <property type="entry name" value="DGC-Regulatory_Protein"/>
</dbReference>
<keyword evidence="1" id="KW-0472">Membrane</keyword>
<dbReference type="Proteomes" id="UP000824988">
    <property type="component" value="Chromosome"/>
</dbReference>
<feature type="transmembrane region" description="Helical" evidence="1">
    <location>
        <begin position="45"/>
        <end position="66"/>
    </location>
</feature>
<dbReference type="Pfam" id="PF00990">
    <property type="entry name" value="GGDEF"/>
    <property type="match status" value="1"/>
</dbReference>
<reference evidence="5" key="1">
    <citation type="submission" date="2019-06" db="EMBL/GenBank/DDBJ databases">
        <title>Complete genome sequence of Methylogaea oryzae strain JCM16910.</title>
        <authorList>
            <person name="Asakawa S."/>
        </authorList>
    </citation>
    <scope>NUCLEOTIDE SEQUENCE</scope>
    <source>
        <strain evidence="5">E10</strain>
    </source>
</reference>
<dbReference type="PANTHER" id="PTHR46663:SF3">
    <property type="entry name" value="SLL0267 PROTEIN"/>
    <property type="match status" value="1"/>
</dbReference>
<accession>A0A8D4VN36</accession>
<dbReference type="PROSITE" id="PS50113">
    <property type="entry name" value="PAC"/>
    <property type="match status" value="1"/>
</dbReference>
<keyword evidence="6" id="KW-1185">Reference proteome</keyword>
<evidence type="ECO:0000259" key="3">
    <source>
        <dbReference type="PROSITE" id="PS50113"/>
    </source>
</evidence>
<feature type="transmembrane region" description="Helical" evidence="1">
    <location>
        <begin position="160"/>
        <end position="179"/>
    </location>
</feature>
<dbReference type="NCBIfam" id="TIGR00229">
    <property type="entry name" value="sensory_box"/>
    <property type="match status" value="1"/>
</dbReference>
<feature type="transmembrane region" description="Helical" evidence="1">
    <location>
        <begin position="112"/>
        <end position="131"/>
    </location>
</feature>
<feature type="domain" description="PAC" evidence="3">
    <location>
        <begin position="279"/>
        <end position="331"/>
    </location>
</feature>
<evidence type="ECO:0000259" key="2">
    <source>
        <dbReference type="PROSITE" id="PS50112"/>
    </source>
</evidence>
<dbReference type="Pfam" id="PF00989">
    <property type="entry name" value="PAS"/>
    <property type="match status" value="1"/>
</dbReference>
<evidence type="ECO:0000256" key="1">
    <source>
        <dbReference type="SAM" id="Phobius"/>
    </source>
</evidence>
<dbReference type="GO" id="GO:0006355">
    <property type="term" value="P:regulation of DNA-templated transcription"/>
    <property type="evidence" value="ECO:0007669"/>
    <property type="project" value="InterPro"/>
</dbReference>
<evidence type="ECO:0000259" key="4">
    <source>
        <dbReference type="PROSITE" id="PS50887"/>
    </source>
</evidence>
<feature type="domain" description="GGDEF" evidence="4">
    <location>
        <begin position="363"/>
        <end position="497"/>
    </location>
</feature>
<dbReference type="SMART" id="SM00267">
    <property type="entry name" value="GGDEF"/>
    <property type="match status" value="1"/>
</dbReference>
<dbReference type="CDD" id="cd01949">
    <property type="entry name" value="GGDEF"/>
    <property type="match status" value="1"/>
</dbReference>
<dbReference type="PROSITE" id="PS50887">
    <property type="entry name" value="GGDEF"/>
    <property type="match status" value="1"/>
</dbReference>
<evidence type="ECO:0008006" key="7">
    <source>
        <dbReference type="Google" id="ProtNLM"/>
    </source>
</evidence>
<dbReference type="KEGG" id="moz:MoryE10_15290"/>
<dbReference type="InterPro" id="IPR000160">
    <property type="entry name" value="GGDEF_dom"/>
</dbReference>
<proteinExistence type="predicted"/>
<dbReference type="InterPro" id="IPR000700">
    <property type="entry name" value="PAS-assoc_C"/>
</dbReference>
<protein>
    <recommendedName>
        <fullName evidence="7">Diguanylate cyclase</fullName>
    </recommendedName>
</protein>
<feature type="transmembrane region" description="Helical" evidence="1">
    <location>
        <begin position="87"/>
        <end position="106"/>
    </location>
</feature>
<dbReference type="PANTHER" id="PTHR46663">
    <property type="entry name" value="DIGUANYLATE CYCLASE DGCT-RELATED"/>
    <property type="match status" value="1"/>
</dbReference>
<dbReference type="SMART" id="SM00091">
    <property type="entry name" value="PAS"/>
    <property type="match status" value="1"/>
</dbReference>
<dbReference type="PROSITE" id="PS50112">
    <property type="entry name" value="PAS"/>
    <property type="match status" value="1"/>
</dbReference>
<dbReference type="CDD" id="cd00130">
    <property type="entry name" value="PAS"/>
    <property type="match status" value="1"/>
</dbReference>
<organism evidence="5 6">
    <name type="scientific">Methylogaea oryzae</name>
    <dbReference type="NCBI Taxonomy" id="1295382"/>
    <lineage>
        <taxon>Bacteria</taxon>
        <taxon>Pseudomonadati</taxon>
        <taxon>Pseudomonadota</taxon>
        <taxon>Gammaproteobacteria</taxon>
        <taxon>Methylococcales</taxon>
        <taxon>Methylococcaceae</taxon>
        <taxon>Methylogaea</taxon>
    </lineage>
</organism>
<keyword evidence="1" id="KW-0812">Transmembrane</keyword>
<feature type="transmembrane region" description="Helical" evidence="1">
    <location>
        <begin position="20"/>
        <end position="39"/>
    </location>
</feature>
<feature type="domain" description="PAS" evidence="2">
    <location>
        <begin position="206"/>
        <end position="250"/>
    </location>
</feature>
<dbReference type="RefSeq" id="WP_221048721.1">
    <property type="nucleotide sequence ID" value="NZ_AP019782.1"/>
</dbReference>
<keyword evidence="1" id="KW-1133">Transmembrane helix</keyword>
<dbReference type="InterPro" id="IPR013767">
    <property type="entry name" value="PAS_fold"/>
</dbReference>
<evidence type="ECO:0000313" key="6">
    <source>
        <dbReference type="Proteomes" id="UP000824988"/>
    </source>
</evidence>
<evidence type="ECO:0000313" key="5">
    <source>
        <dbReference type="EMBL" id="BBL70923.1"/>
    </source>
</evidence>
<gene>
    <name evidence="5" type="ORF">MoryE10_15290</name>
</gene>
<dbReference type="NCBIfam" id="TIGR00254">
    <property type="entry name" value="GGDEF"/>
    <property type="match status" value="1"/>
</dbReference>
<dbReference type="EMBL" id="AP019782">
    <property type="protein sequence ID" value="BBL70923.1"/>
    <property type="molecule type" value="Genomic_DNA"/>
</dbReference>
<dbReference type="InterPro" id="IPR000014">
    <property type="entry name" value="PAS"/>
</dbReference>
<sequence>MPSLQSRLETEQIKQLFRNCDMAFFGSLICFLAISYVLASQASPSAGWSLWTGANLGLYVLRMALVRSYRRLPSDTPAPGLRLWKNLFLLTTFASGVGWGLGTLILPGVFTLEMLFILVLLALTSSVTTAYSVVPWASEAFIVPVMLLLAIHFAGKGGEIYSVMAALSLVYGIAMCITARRNHASFNDSRRYGLENEKLAESLAQSEHKYRLILDSLQDVLYQTDLDGRITYVSPSIEQLLGYAPETVVGMQLGDLYADAQGYPKLLDELAGSTGSGAAGHRAEFRHRNGSAIWTATNAHLYRDKEGNIAGVEGAVRDISENKRLEDELWQLANFDALTGIPGRRLFYDRLEVCLAQAGRSGIGGALMFIDLDDFKIINDELGHDAGDQYLCEVANRLLEAVRQSDTVARIGGDEFTVLLPDVGGAAKAGVALQKIQDALARPMLLDGRPRPVAASIGVTLFPAEGGTVDSLMKAADQKMYEMKLRRKRERSGVAPSATAAFAATAAAEETEASVALSL</sequence>